<keyword evidence="2" id="KW-0132">Cell division</keyword>
<name>A0A167ZWQ4_9EURO</name>
<feature type="compositionally biased region" description="Basic residues" evidence="1">
    <location>
        <begin position="288"/>
        <end position="297"/>
    </location>
</feature>
<feature type="region of interest" description="Disordered" evidence="1">
    <location>
        <begin position="234"/>
        <end position="301"/>
    </location>
</feature>
<dbReference type="GO" id="GO:0051301">
    <property type="term" value="P:cell division"/>
    <property type="evidence" value="ECO:0007669"/>
    <property type="project" value="UniProtKB-KW"/>
</dbReference>
<evidence type="ECO:0000313" key="3">
    <source>
        <dbReference type="Proteomes" id="UP000242877"/>
    </source>
</evidence>
<feature type="compositionally biased region" description="Gly residues" evidence="1">
    <location>
        <begin position="246"/>
        <end position="261"/>
    </location>
</feature>
<sequence>METLLAHSFDYLSSCDQHKIRKGLRQVEGLMAQICLSKASSSSASGAEPADEQQQRPRDRRSKRHSKDLVKETGPAKSLEELREDPAFLEWFKLQDNFQWNVTTHLLSCLSNILSLPPTPHIDTLILSTLDVIQGSLLLHPPSRALFSREMNMNLLLDLLEPTNSPQVQSATLFTLVSALMCHPASTRCFEELDGLLTITSLFKLRATRKEVKVRLVEFLYFYLMPETGADRGYNDIDEHDHDSGIGSGGSGNGHGHGYGGARKVRRGDSGGNGSGGSSSSSGSGSGRSRRSIKMRNTRTLEEKKVMLGKYLSNVDDLVSDLRETIPFGSG</sequence>
<keyword evidence="2" id="KW-0131">Cell cycle</keyword>
<keyword evidence="3" id="KW-1185">Reference proteome</keyword>
<dbReference type="Pfam" id="PF08045">
    <property type="entry name" value="CDC14"/>
    <property type="match status" value="1"/>
</dbReference>
<proteinExistence type="predicted"/>
<dbReference type="Proteomes" id="UP000242877">
    <property type="component" value="Unassembled WGS sequence"/>
</dbReference>
<dbReference type="EMBL" id="AZGZ01000009">
    <property type="protein sequence ID" value="KZZ93191.1"/>
    <property type="molecule type" value="Genomic_DNA"/>
</dbReference>
<evidence type="ECO:0000313" key="2">
    <source>
        <dbReference type="EMBL" id="KZZ93191.1"/>
    </source>
</evidence>
<dbReference type="VEuPathDB" id="FungiDB:AAP_02657"/>
<dbReference type="PANTHER" id="PTHR34065">
    <property type="entry name" value="CELL DIVISION CONTROL PROTEIN 14"/>
    <property type="match status" value="1"/>
</dbReference>
<dbReference type="OrthoDB" id="5357220at2759"/>
<reference evidence="2 3" key="1">
    <citation type="journal article" date="2016" name="Genome Biol. Evol.">
        <title>Divergent and convergent evolution of fungal pathogenicity.</title>
        <authorList>
            <person name="Shang Y."/>
            <person name="Xiao G."/>
            <person name="Zheng P."/>
            <person name="Cen K."/>
            <person name="Zhan S."/>
            <person name="Wang C."/>
        </authorList>
    </citation>
    <scope>NUCLEOTIDE SEQUENCE [LARGE SCALE GENOMIC DNA]</scope>
    <source>
        <strain evidence="2 3">ARSEF 7405</strain>
    </source>
</reference>
<dbReference type="AlphaFoldDB" id="A0A167ZWQ4"/>
<organism evidence="2 3">
    <name type="scientific">Ascosphaera apis ARSEF 7405</name>
    <dbReference type="NCBI Taxonomy" id="392613"/>
    <lineage>
        <taxon>Eukaryota</taxon>
        <taxon>Fungi</taxon>
        <taxon>Dikarya</taxon>
        <taxon>Ascomycota</taxon>
        <taxon>Pezizomycotina</taxon>
        <taxon>Eurotiomycetes</taxon>
        <taxon>Eurotiomycetidae</taxon>
        <taxon>Onygenales</taxon>
        <taxon>Ascosphaeraceae</taxon>
        <taxon>Ascosphaera</taxon>
    </lineage>
</organism>
<evidence type="ECO:0000256" key="1">
    <source>
        <dbReference type="SAM" id="MobiDB-lite"/>
    </source>
</evidence>
<feature type="compositionally biased region" description="Basic and acidic residues" evidence="1">
    <location>
        <begin position="234"/>
        <end position="244"/>
    </location>
</feature>
<dbReference type="PANTHER" id="PTHR34065:SF1">
    <property type="entry name" value="CELL DIVISION CONTROL PROTEIN 14"/>
    <property type="match status" value="1"/>
</dbReference>
<dbReference type="InterPro" id="IPR012535">
    <property type="entry name" value="Cell_div_Cdc14"/>
</dbReference>
<comment type="caution">
    <text evidence="2">The sequence shown here is derived from an EMBL/GenBank/DDBJ whole genome shotgun (WGS) entry which is preliminary data.</text>
</comment>
<gene>
    <name evidence="2" type="ORF">AAP_02657</name>
</gene>
<feature type="region of interest" description="Disordered" evidence="1">
    <location>
        <begin position="40"/>
        <end position="77"/>
    </location>
</feature>
<protein>
    <submittedName>
        <fullName evidence="2">Cell division control protein 14</fullName>
    </submittedName>
</protein>
<accession>A0A167ZWQ4</accession>